<name>A0A8S5QVD4_9CAUD</name>
<evidence type="ECO:0000313" key="1">
    <source>
        <dbReference type="EMBL" id="DAE23166.1"/>
    </source>
</evidence>
<accession>A0A8S5QVD4</accession>
<sequence length="39" mass="4283">MYIYTIKPPARRVVPHPALALDNKTSNAIISVGPKPHCI</sequence>
<reference evidence="1" key="1">
    <citation type="journal article" date="2021" name="Proc. Natl. Acad. Sci. U.S.A.">
        <title>A Catalog of Tens of Thousands of Viruses from Human Metagenomes Reveals Hidden Associations with Chronic Diseases.</title>
        <authorList>
            <person name="Tisza M.J."/>
            <person name="Buck C.B."/>
        </authorList>
    </citation>
    <scope>NUCLEOTIDE SEQUENCE</scope>
    <source>
        <strain evidence="1">CtzAk96</strain>
    </source>
</reference>
<protein>
    <submittedName>
        <fullName evidence="1">Uncharacterized protein</fullName>
    </submittedName>
</protein>
<proteinExistence type="predicted"/>
<organism evidence="1">
    <name type="scientific">Siphoviridae sp. ctzAk96</name>
    <dbReference type="NCBI Taxonomy" id="2826527"/>
    <lineage>
        <taxon>Viruses</taxon>
        <taxon>Duplodnaviria</taxon>
        <taxon>Heunggongvirae</taxon>
        <taxon>Uroviricota</taxon>
        <taxon>Caudoviricetes</taxon>
    </lineage>
</organism>
<dbReference type="EMBL" id="BK015748">
    <property type="protein sequence ID" value="DAE23166.1"/>
    <property type="molecule type" value="Genomic_DNA"/>
</dbReference>